<dbReference type="OrthoDB" id="5383967at2759"/>
<dbReference type="Proteomes" id="UP001147746">
    <property type="component" value="Unassembled WGS sequence"/>
</dbReference>
<evidence type="ECO:0000313" key="3">
    <source>
        <dbReference type="Proteomes" id="UP001147746"/>
    </source>
</evidence>
<feature type="signal peptide" evidence="1">
    <location>
        <begin position="1"/>
        <end position="18"/>
    </location>
</feature>
<protein>
    <submittedName>
        <fullName evidence="2">Uncharacterized protein</fullName>
    </submittedName>
</protein>
<reference evidence="2" key="1">
    <citation type="submission" date="2022-12" db="EMBL/GenBank/DDBJ databases">
        <authorList>
            <person name="Petersen C."/>
        </authorList>
    </citation>
    <scope>NUCLEOTIDE SEQUENCE</scope>
    <source>
        <strain evidence="2">IBT 21472</strain>
    </source>
</reference>
<accession>A0A9W9HG07</accession>
<evidence type="ECO:0000313" key="2">
    <source>
        <dbReference type="EMBL" id="KAJ5311398.1"/>
    </source>
</evidence>
<dbReference type="EMBL" id="JAPZBO010000007">
    <property type="protein sequence ID" value="KAJ5311398.1"/>
    <property type="molecule type" value="Genomic_DNA"/>
</dbReference>
<evidence type="ECO:0000256" key="1">
    <source>
        <dbReference type="SAM" id="SignalP"/>
    </source>
</evidence>
<name>A0A9W9HG07_9EURO</name>
<sequence length="500" mass="53117">MLPTIALAALALAPAVQAVPHHKRIEPITSPHGVYKRCGAVSRYYGQHTADWDTYQTGDWLNNWWNSHSSLMGNNTGGFSGAFGQWAMGNPDWSCRDDGSDSDCDLSLCDNRVLNNRGQDIRNTYYILESVNRLHTYFIGIGEAFTTAALGAALSKDSWATTFYTDKDDKSVTALKEALNAVATIVGIGASFAGLAGPLTGAVAGAGSALMGGANGATSSIVGQHTDDSFQKSADLGGLLGTIVTDSLKSFTTANNQLMGGQSYSNADIRTYISGGAFLEYEGVDKNAVTDAMTNMLIGTSVNQLYRTQKVFVMGGGACGDNQGIGSGPQEAVVCRDGKAWYLYYWQENDVISTTSHQWGWVASPPGADSLGQSEYSGVTVEDIINSSLDAYNVAGYGYNADTAKSRAEDAITNAWANPGSEGAAWEGIFTIPVCDIGAAVDADYQDKEYILQPYGHDSRPVWCGAICGGDAQKTKDFISAANMDGFESPKHLCDQDPGY</sequence>
<organism evidence="2 3">
    <name type="scientific">Penicillium atrosanguineum</name>
    <dbReference type="NCBI Taxonomy" id="1132637"/>
    <lineage>
        <taxon>Eukaryota</taxon>
        <taxon>Fungi</taxon>
        <taxon>Dikarya</taxon>
        <taxon>Ascomycota</taxon>
        <taxon>Pezizomycotina</taxon>
        <taxon>Eurotiomycetes</taxon>
        <taxon>Eurotiomycetidae</taxon>
        <taxon>Eurotiales</taxon>
        <taxon>Aspergillaceae</taxon>
        <taxon>Penicillium</taxon>
    </lineage>
</organism>
<feature type="chain" id="PRO_5041116239" evidence="1">
    <location>
        <begin position="19"/>
        <end position="500"/>
    </location>
</feature>
<comment type="caution">
    <text evidence="2">The sequence shown here is derived from an EMBL/GenBank/DDBJ whole genome shotgun (WGS) entry which is preliminary data.</text>
</comment>
<keyword evidence="1" id="KW-0732">Signal</keyword>
<gene>
    <name evidence="2" type="ORF">N7476_007258</name>
</gene>
<keyword evidence="3" id="KW-1185">Reference proteome</keyword>
<proteinExistence type="predicted"/>
<reference evidence="2" key="2">
    <citation type="journal article" date="2023" name="IMA Fungus">
        <title>Comparative genomic study of the Penicillium genus elucidates a diverse pangenome and 15 lateral gene transfer events.</title>
        <authorList>
            <person name="Petersen C."/>
            <person name="Sorensen T."/>
            <person name="Nielsen M.R."/>
            <person name="Sondergaard T.E."/>
            <person name="Sorensen J.L."/>
            <person name="Fitzpatrick D.A."/>
            <person name="Frisvad J.C."/>
            <person name="Nielsen K.L."/>
        </authorList>
    </citation>
    <scope>NUCLEOTIDE SEQUENCE</scope>
    <source>
        <strain evidence="2">IBT 21472</strain>
    </source>
</reference>
<dbReference type="AlphaFoldDB" id="A0A9W9HG07"/>